<dbReference type="PIRSF" id="PIRSF036578">
    <property type="entry name" value="RFC1"/>
    <property type="match status" value="1"/>
</dbReference>
<organism evidence="10 11">
    <name type="scientific">Tritrichomonas foetus</name>
    <dbReference type="NCBI Taxonomy" id="1144522"/>
    <lineage>
        <taxon>Eukaryota</taxon>
        <taxon>Metamonada</taxon>
        <taxon>Parabasalia</taxon>
        <taxon>Tritrichomonadida</taxon>
        <taxon>Tritrichomonadidae</taxon>
        <taxon>Tritrichomonas</taxon>
    </lineage>
</organism>
<evidence type="ECO:0000256" key="7">
    <source>
        <dbReference type="ARBA" id="ARBA00023242"/>
    </source>
</evidence>
<dbReference type="RefSeq" id="XP_068365151.1">
    <property type="nucleotide sequence ID" value="XM_068500099.1"/>
</dbReference>
<evidence type="ECO:0000256" key="5">
    <source>
        <dbReference type="ARBA" id="ARBA00022741"/>
    </source>
</evidence>
<dbReference type="CDD" id="cd00009">
    <property type="entry name" value="AAA"/>
    <property type="match status" value="1"/>
</dbReference>
<comment type="subcellular location">
    <subcellularLocation>
        <location evidence="1">Nucleus</location>
    </subcellularLocation>
</comment>
<dbReference type="GO" id="GO:0003677">
    <property type="term" value="F:DNA binding"/>
    <property type="evidence" value="ECO:0007669"/>
    <property type="project" value="InterPro"/>
</dbReference>
<dbReference type="SUPFAM" id="SSF52113">
    <property type="entry name" value="BRCT domain"/>
    <property type="match status" value="1"/>
</dbReference>
<keyword evidence="7" id="KW-0539">Nucleus</keyword>
<comment type="caution">
    <text evidence="10">The sequence shown here is derived from an EMBL/GenBank/DDBJ whole genome shotgun (WGS) entry which is preliminary data.</text>
</comment>
<accession>A0A1J4KL43</accession>
<dbReference type="SUPFAM" id="SSF52540">
    <property type="entry name" value="P-loop containing nucleoside triphosphate hydrolases"/>
    <property type="match status" value="1"/>
</dbReference>
<feature type="compositionally biased region" description="Basic residues" evidence="8">
    <location>
        <begin position="765"/>
        <end position="774"/>
    </location>
</feature>
<evidence type="ECO:0000256" key="6">
    <source>
        <dbReference type="ARBA" id="ARBA00022840"/>
    </source>
</evidence>
<dbReference type="GO" id="GO:0003689">
    <property type="term" value="F:DNA clamp loader activity"/>
    <property type="evidence" value="ECO:0007669"/>
    <property type="project" value="InterPro"/>
</dbReference>
<dbReference type="PANTHER" id="PTHR23389:SF6">
    <property type="entry name" value="REPLICATION FACTOR C SUBUNIT 1"/>
    <property type="match status" value="1"/>
</dbReference>
<keyword evidence="5" id="KW-0547">Nucleotide-binding</keyword>
<dbReference type="GO" id="GO:0006281">
    <property type="term" value="P:DNA repair"/>
    <property type="evidence" value="ECO:0007669"/>
    <property type="project" value="InterPro"/>
</dbReference>
<dbReference type="PANTHER" id="PTHR23389">
    <property type="entry name" value="CHROMOSOME TRANSMISSION FIDELITY FACTOR 18"/>
    <property type="match status" value="1"/>
</dbReference>
<dbReference type="GO" id="GO:0005663">
    <property type="term" value="C:DNA replication factor C complex"/>
    <property type="evidence" value="ECO:0007669"/>
    <property type="project" value="InterPro"/>
</dbReference>
<gene>
    <name evidence="10" type="ORF">TRFO_18308</name>
</gene>
<dbReference type="SMART" id="SM00382">
    <property type="entry name" value="AAA"/>
    <property type="match status" value="1"/>
</dbReference>
<dbReference type="SMART" id="SM00292">
    <property type="entry name" value="BRCT"/>
    <property type="match status" value="1"/>
</dbReference>
<dbReference type="GO" id="GO:0005634">
    <property type="term" value="C:nucleus"/>
    <property type="evidence" value="ECO:0007669"/>
    <property type="project" value="UniProtKB-SubCell"/>
</dbReference>
<evidence type="ECO:0000259" key="9">
    <source>
        <dbReference type="PROSITE" id="PS50172"/>
    </source>
</evidence>
<dbReference type="AlphaFoldDB" id="A0A1J4KL43"/>
<evidence type="ECO:0000256" key="3">
    <source>
        <dbReference type="ARBA" id="ARBA00020401"/>
    </source>
</evidence>
<dbReference type="InterPro" id="IPR003959">
    <property type="entry name" value="ATPase_AAA_core"/>
</dbReference>
<evidence type="ECO:0000313" key="10">
    <source>
        <dbReference type="EMBL" id="OHT12015.1"/>
    </source>
</evidence>
<dbReference type="Pfam" id="PF08519">
    <property type="entry name" value="RFC1"/>
    <property type="match status" value="1"/>
</dbReference>
<proteinExistence type="inferred from homology"/>
<feature type="compositionally biased region" description="Basic residues" evidence="8">
    <location>
        <begin position="671"/>
        <end position="688"/>
    </location>
</feature>
<dbReference type="VEuPathDB" id="TrichDB:TRFO_18308"/>
<dbReference type="PROSITE" id="PS50172">
    <property type="entry name" value="BRCT"/>
    <property type="match status" value="1"/>
</dbReference>
<dbReference type="GO" id="GO:0005524">
    <property type="term" value="F:ATP binding"/>
    <property type="evidence" value="ECO:0007669"/>
    <property type="project" value="UniProtKB-KW"/>
</dbReference>
<dbReference type="InterPro" id="IPR047854">
    <property type="entry name" value="RFC_lid"/>
</dbReference>
<dbReference type="GO" id="GO:0006260">
    <property type="term" value="P:DNA replication"/>
    <property type="evidence" value="ECO:0007669"/>
    <property type="project" value="UniProtKB-KW"/>
</dbReference>
<dbReference type="Gene3D" id="3.40.50.300">
    <property type="entry name" value="P-loop containing nucleotide triphosphate hydrolases"/>
    <property type="match status" value="1"/>
</dbReference>
<feature type="region of interest" description="Disordered" evidence="8">
    <location>
        <begin position="667"/>
        <end position="774"/>
    </location>
</feature>
<dbReference type="Gene3D" id="1.20.272.10">
    <property type="match status" value="1"/>
</dbReference>
<dbReference type="CDD" id="cd18140">
    <property type="entry name" value="HLD_clamp_RFC"/>
    <property type="match status" value="1"/>
</dbReference>
<dbReference type="EMBL" id="MLAK01000573">
    <property type="protein sequence ID" value="OHT12015.1"/>
    <property type="molecule type" value="Genomic_DNA"/>
</dbReference>
<evidence type="ECO:0000313" key="11">
    <source>
        <dbReference type="Proteomes" id="UP000179807"/>
    </source>
</evidence>
<dbReference type="OrthoDB" id="446168at2759"/>
<dbReference type="SUPFAM" id="SSF48019">
    <property type="entry name" value="post-AAA+ oligomerization domain-like"/>
    <property type="match status" value="1"/>
</dbReference>
<dbReference type="GO" id="GO:0016887">
    <property type="term" value="F:ATP hydrolysis activity"/>
    <property type="evidence" value="ECO:0007669"/>
    <property type="project" value="InterPro"/>
</dbReference>
<evidence type="ECO:0000256" key="4">
    <source>
        <dbReference type="ARBA" id="ARBA00022705"/>
    </source>
</evidence>
<keyword evidence="4" id="KW-0235">DNA replication</keyword>
<dbReference type="InterPro" id="IPR001357">
    <property type="entry name" value="BRCT_dom"/>
</dbReference>
<dbReference type="InterPro" id="IPR027417">
    <property type="entry name" value="P-loop_NTPase"/>
</dbReference>
<protein>
    <recommendedName>
        <fullName evidence="3">Replication factor C subunit 1</fullName>
    </recommendedName>
</protein>
<dbReference type="InterPro" id="IPR013725">
    <property type="entry name" value="DNA_replication_fac_RFC1_C"/>
</dbReference>
<dbReference type="InterPro" id="IPR008921">
    <property type="entry name" value="DNA_pol3_clamp-load_cplx_C"/>
</dbReference>
<name>A0A1J4KL43_9EUKA</name>
<keyword evidence="6" id="KW-0067">ATP-binding</keyword>
<feature type="domain" description="BRCT" evidence="9">
    <location>
        <begin position="47"/>
        <end position="132"/>
    </location>
</feature>
<sequence>MPPRKNREKPVLPDFKEATSEFTFNTGFRYGMADNPPQLGEIPTPVGAPGCLNGITFTVTGTLPSLTREDCKDLIEQHGGRVTSAISGLTDVLIRGCIEVGPKKLADGKSRGLKIIDQESLFDYLISTNKDWKPPPPKTIEGGIELPTENFPLSSLLSEKYRPRFLKDVVGNTSSIKHMIKFFDDFENFEKPSMILSGPPGIGKSTCAALVALYKGYEPIEFNASDTRSKKAIGLDVADIFSNKSIKSMKAEDGTTKKHCLIFDEIDGMSTGDRGGLQELVKLIDGSQIPVICICNDRNNKKLQTLANHSVDIKFSKPMPEHIADRLRFIADQEKIQVSDEKLLDIARAADGDIRHAINTLQFWLKSENEASLTDKEKDGKVIVLNDVIDACQKALTPSSTIEERFDSFFVDYGIMPLYIYENIPADKEFMHNYLEAIDSISYSDLVQNTTRENSSWNLLTVDGLFSTVIPGVASKNHGYAISTKFPIYLGKLMKQKKLSRYYREISGRSVKSISVPPQELYDTTAPLLAEKFKEMLSGRKPDVQSFVEYLEELGLTQDDYEHIFELTMFGGDSKNPRKMPVSTSAKTMITKFYHSRHTDNQKKILKESDVRADYFISARPGNISRKYRKKKTSRKVRSEANDGDYDYDDYDFEGYEEYDGEFVLEENSKSKSKNTTKKSTKTKGRGKKKDESDELTTVTTKRSRKKSIIDDDEDNDEDDDGSDLADFIVPDDEVEEPKKKKKTQSKTQNQKGTDKKTSTWKPKTTVRRKPKPE</sequence>
<evidence type="ECO:0000256" key="2">
    <source>
        <dbReference type="ARBA" id="ARBA00006116"/>
    </source>
</evidence>
<evidence type="ECO:0000256" key="8">
    <source>
        <dbReference type="SAM" id="MobiDB-lite"/>
    </source>
</evidence>
<feature type="compositionally biased region" description="Acidic residues" evidence="8">
    <location>
        <begin position="711"/>
        <end position="736"/>
    </location>
</feature>
<dbReference type="Gene3D" id="3.40.50.10190">
    <property type="entry name" value="BRCT domain"/>
    <property type="match status" value="1"/>
</dbReference>
<dbReference type="Pfam" id="PF21960">
    <property type="entry name" value="RCF1-5-like_lid"/>
    <property type="match status" value="1"/>
</dbReference>
<comment type="similarity">
    <text evidence="2">Belongs to the activator 1 large subunit family.</text>
</comment>
<reference evidence="10" key="1">
    <citation type="submission" date="2016-10" db="EMBL/GenBank/DDBJ databases">
        <authorList>
            <person name="Benchimol M."/>
            <person name="Almeida L.G."/>
            <person name="Vasconcelos A.T."/>
            <person name="Perreira-Neves A."/>
            <person name="Rosa I.A."/>
            <person name="Tasca T."/>
            <person name="Bogo M.R."/>
            <person name="de Souza W."/>
        </authorList>
    </citation>
    <scope>NUCLEOTIDE SEQUENCE [LARGE SCALE GENOMIC DNA]</scope>
    <source>
        <strain evidence="10">K</strain>
    </source>
</reference>
<keyword evidence="11" id="KW-1185">Reference proteome</keyword>
<dbReference type="InterPro" id="IPR012178">
    <property type="entry name" value="RFC1"/>
</dbReference>
<dbReference type="Gene3D" id="1.10.8.60">
    <property type="match status" value="1"/>
</dbReference>
<dbReference type="GeneID" id="94834803"/>
<dbReference type="Proteomes" id="UP000179807">
    <property type="component" value="Unassembled WGS sequence"/>
</dbReference>
<dbReference type="InterPro" id="IPR003593">
    <property type="entry name" value="AAA+_ATPase"/>
</dbReference>
<evidence type="ECO:0000256" key="1">
    <source>
        <dbReference type="ARBA" id="ARBA00004123"/>
    </source>
</evidence>
<dbReference type="Pfam" id="PF00004">
    <property type="entry name" value="AAA"/>
    <property type="match status" value="1"/>
</dbReference>
<dbReference type="Pfam" id="PF00533">
    <property type="entry name" value="BRCT"/>
    <property type="match status" value="1"/>
</dbReference>
<dbReference type="InterPro" id="IPR036420">
    <property type="entry name" value="BRCT_dom_sf"/>
</dbReference>